<dbReference type="AlphaFoldDB" id="A0A369QI56"/>
<gene>
    <name evidence="1" type="ORF">AHMF7616_03018</name>
</gene>
<evidence type="ECO:0000313" key="1">
    <source>
        <dbReference type="EMBL" id="RDC64404.1"/>
    </source>
</evidence>
<name>A0A369QI56_9BACT</name>
<organism evidence="1 2">
    <name type="scientific">Adhaeribacter pallidiroseus</name>
    <dbReference type="NCBI Taxonomy" id="2072847"/>
    <lineage>
        <taxon>Bacteria</taxon>
        <taxon>Pseudomonadati</taxon>
        <taxon>Bacteroidota</taxon>
        <taxon>Cytophagia</taxon>
        <taxon>Cytophagales</taxon>
        <taxon>Hymenobacteraceae</taxon>
        <taxon>Adhaeribacter</taxon>
    </lineage>
</organism>
<sequence length="86" mass="9405">MLTLRGVLQQINLVKATGKASYVAFGILIKPILNLVQTGSLLLPIKRDNLESQMLKTMVVPSKMINQLSNSTQEVAIAKIRKITGT</sequence>
<proteinExistence type="predicted"/>
<keyword evidence="2" id="KW-1185">Reference proteome</keyword>
<evidence type="ECO:0000313" key="2">
    <source>
        <dbReference type="Proteomes" id="UP000253919"/>
    </source>
</evidence>
<protein>
    <submittedName>
        <fullName evidence="1">Uncharacterized protein</fullName>
    </submittedName>
</protein>
<dbReference type="Proteomes" id="UP000253919">
    <property type="component" value="Unassembled WGS sequence"/>
</dbReference>
<reference evidence="1 2" key="1">
    <citation type="submission" date="2018-04" db="EMBL/GenBank/DDBJ databases">
        <title>Adhaeribacter sp. HMF7616 genome sequencing and assembly.</title>
        <authorList>
            <person name="Kang H."/>
            <person name="Kang J."/>
            <person name="Cha I."/>
            <person name="Kim H."/>
            <person name="Joh K."/>
        </authorList>
    </citation>
    <scope>NUCLEOTIDE SEQUENCE [LARGE SCALE GENOMIC DNA]</scope>
    <source>
        <strain evidence="1 2">HMF7616</strain>
    </source>
</reference>
<dbReference type="EMBL" id="QASA01000001">
    <property type="protein sequence ID" value="RDC64404.1"/>
    <property type="molecule type" value="Genomic_DNA"/>
</dbReference>
<accession>A0A369QI56</accession>
<comment type="caution">
    <text evidence="1">The sequence shown here is derived from an EMBL/GenBank/DDBJ whole genome shotgun (WGS) entry which is preliminary data.</text>
</comment>